<gene>
    <name evidence="9" type="ORF">EDB81DRAFT_691196</name>
</gene>
<feature type="transmembrane region" description="Helical" evidence="7">
    <location>
        <begin position="361"/>
        <end position="378"/>
    </location>
</feature>
<comment type="subcellular location">
    <subcellularLocation>
        <location evidence="1">Membrane</location>
        <topology evidence="1">Multi-pass membrane protein</topology>
    </subcellularLocation>
</comment>
<keyword evidence="4 7" id="KW-1133">Transmembrane helix</keyword>
<dbReference type="PROSITE" id="PS00216">
    <property type="entry name" value="SUGAR_TRANSPORT_1"/>
    <property type="match status" value="1"/>
</dbReference>
<feature type="transmembrane region" description="Helical" evidence="7">
    <location>
        <begin position="231"/>
        <end position="252"/>
    </location>
</feature>
<feature type="transmembrane region" description="Helical" evidence="7">
    <location>
        <begin position="201"/>
        <end position="219"/>
    </location>
</feature>
<proteinExistence type="inferred from homology"/>
<feature type="transmembrane region" description="Helical" evidence="7">
    <location>
        <begin position="451"/>
        <end position="474"/>
    </location>
</feature>
<feature type="transmembrane region" description="Helical" evidence="7">
    <location>
        <begin position="413"/>
        <end position="439"/>
    </location>
</feature>
<dbReference type="GO" id="GO:0005351">
    <property type="term" value="F:carbohydrate:proton symporter activity"/>
    <property type="evidence" value="ECO:0007669"/>
    <property type="project" value="TreeGrafter"/>
</dbReference>
<feature type="transmembrane region" description="Helical" evidence="7">
    <location>
        <begin position="62"/>
        <end position="82"/>
    </location>
</feature>
<evidence type="ECO:0000256" key="6">
    <source>
        <dbReference type="SAM" id="MobiDB-lite"/>
    </source>
</evidence>
<dbReference type="EMBL" id="JAGMUV010000010">
    <property type="protein sequence ID" value="KAH7141713.1"/>
    <property type="molecule type" value="Genomic_DNA"/>
</dbReference>
<sequence>MSSEKKGAGDPTERDHVERIESHDDGNLKHVDAAADAAAKGQAISGYESLTPWETAKKFKRCVAVCFFAAFSAATDGFQIAINASIIANQGFIQEFATKTNDEGERYLESPILSAWGSIMSVGQMLGMATIPFLSTRFGRKAAMYTFWCILALSVLTESLARIWPVWLIGKLLAGIGVGCLQTTLPTYIAEVAPIRIRGSLLMCYSLWWTIGSFMGQVTLNQLAKTHPTKWLVPVYVQWAQIGIMIIIYVFLPESPAWCVTRGHLDRAKKELQNLYGGVEDFNVDQQVEIILLTVEHEKAVAAEQKRENWYSIFIGVDGFRTLVSVWTNLSQMFIGLTLFGSFGTYFFQQAGIPNPFQVKVITSSINIAAVLGAVFLADRFGRRLLACVATTVCLIACVAIGILGVVPRSDASNYIFVVFAVFWNIGLNCNGAAGWGFVGEISSQRLRHYTAGLGSSLICIVAIAMNNLVPYMVNANEWNWGLKTAWFYVGVGFPFTVGMWFLIPETAGRSAAELDELFQRKIKPWRFHKTETATQRLLKEEQEN</sequence>
<dbReference type="GO" id="GO:0016020">
    <property type="term" value="C:membrane"/>
    <property type="evidence" value="ECO:0007669"/>
    <property type="project" value="UniProtKB-SubCell"/>
</dbReference>
<evidence type="ECO:0000256" key="5">
    <source>
        <dbReference type="ARBA" id="ARBA00023136"/>
    </source>
</evidence>
<dbReference type="PROSITE" id="PS00217">
    <property type="entry name" value="SUGAR_TRANSPORT_2"/>
    <property type="match status" value="1"/>
</dbReference>
<protein>
    <submittedName>
        <fullName evidence="9">Hexose transporter</fullName>
    </submittedName>
</protein>
<organism evidence="9 10">
    <name type="scientific">Dactylonectria macrodidyma</name>
    <dbReference type="NCBI Taxonomy" id="307937"/>
    <lineage>
        <taxon>Eukaryota</taxon>
        <taxon>Fungi</taxon>
        <taxon>Dikarya</taxon>
        <taxon>Ascomycota</taxon>
        <taxon>Pezizomycotina</taxon>
        <taxon>Sordariomycetes</taxon>
        <taxon>Hypocreomycetidae</taxon>
        <taxon>Hypocreales</taxon>
        <taxon>Nectriaceae</taxon>
        <taxon>Dactylonectria</taxon>
    </lineage>
</organism>
<evidence type="ECO:0000256" key="2">
    <source>
        <dbReference type="ARBA" id="ARBA00010992"/>
    </source>
</evidence>
<dbReference type="PANTHER" id="PTHR48022:SF10">
    <property type="entry name" value="MAJOR FACILITATOR SUPERFAMILY (MFS) PROFILE DOMAIN-CONTAINING PROTEIN"/>
    <property type="match status" value="1"/>
</dbReference>
<comment type="similarity">
    <text evidence="2">Belongs to the major facilitator superfamily. Sugar transporter (TC 2.A.1.1) family.</text>
</comment>
<evidence type="ECO:0000256" key="3">
    <source>
        <dbReference type="ARBA" id="ARBA00022692"/>
    </source>
</evidence>
<feature type="domain" description="Major facilitator superfamily (MFS) profile" evidence="8">
    <location>
        <begin position="65"/>
        <end position="508"/>
    </location>
</feature>
<keyword evidence="5 7" id="KW-0472">Membrane</keyword>
<comment type="caution">
    <text evidence="9">The sequence shown here is derived from an EMBL/GenBank/DDBJ whole genome shotgun (WGS) entry which is preliminary data.</text>
</comment>
<keyword evidence="3 7" id="KW-0812">Transmembrane</keyword>
<dbReference type="OrthoDB" id="2544694at2759"/>
<dbReference type="PROSITE" id="PS50850">
    <property type="entry name" value="MFS"/>
    <property type="match status" value="1"/>
</dbReference>
<keyword evidence="10" id="KW-1185">Reference proteome</keyword>
<feature type="region of interest" description="Disordered" evidence="6">
    <location>
        <begin position="1"/>
        <end position="25"/>
    </location>
</feature>
<dbReference type="SUPFAM" id="SSF103473">
    <property type="entry name" value="MFS general substrate transporter"/>
    <property type="match status" value="1"/>
</dbReference>
<dbReference type="InterPro" id="IPR005828">
    <property type="entry name" value="MFS_sugar_transport-like"/>
</dbReference>
<feature type="transmembrane region" description="Helical" evidence="7">
    <location>
        <begin position="167"/>
        <end position="189"/>
    </location>
</feature>
<evidence type="ECO:0000313" key="10">
    <source>
        <dbReference type="Proteomes" id="UP000738349"/>
    </source>
</evidence>
<dbReference type="Proteomes" id="UP000738349">
    <property type="component" value="Unassembled WGS sequence"/>
</dbReference>
<accession>A0A9P9J1A0</accession>
<dbReference type="Gene3D" id="1.20.1250.20">
    <property type="entry name" value="MFS general substrate transporter like domains"/>
    <property type="match status" value="1"/>
</dbReference>
<evidence type="ECO:0000256" key="7">
    <source>
        <dbReference type="SAM" id="Phobius"/>
    </source>
</evidence>
<reference evidence="9" key="1">
    <citation type="journal article" date="2021" name="Nat. Commun.">
        <title>Genetic determinants of endophytism in the Arabidopsis root mycobiome.</title>
        <authorList>
            <person name="Mesny F."/>
            <person name="Miyauchi S."/>
            <person name="Thiergart T."/>
            <person name="Pickel B."/>
            <person name="Atanasova L."/>
            <person name="Karlsson M."/>
            <person name="Huettel B."/>
            <person name="Barry K.W."/>
            <person name="Haridas S."/>
            <person name="Chen C."/>
            <person name="Bauer D."/>
            <person name="Andreopoulos W."/>
            <person name="Pangilinan J."/>
            <person name="LaButti K."/>
            <person name="Riley R."/>
            <person name="Lipzen A."/>
            <person name="Clum A."/>
            <person name="Drula E."/>
            <person name="Henrissat B."/>
            <person name="Kohler A."/>
            <person name="Grigoriev I.V."/>
            <person name="Martin F.M."/>
            <person name="Hacquard S."/>
        </authorList>
    </citation>
    <scope>NUCLEOTIDE SEQUENCE</scope>
    <source>
        <strain evidence="9">MPI-CAGE-AT-0147</strain>
    </source>
</reference>
<dbReference type="InterPro" id="IPR036259">
    <property type="entry name" value="MFS_trans_sf"/>
</dbReference>
<dbReference type="InterPro" id="IPR005829">
    <property type="entry name" value="Sugar_transporter_CS"/>
</dbReference>
<dbReference type="Pfam" id="PF00083">
    <property type="entry name" value="Sugar_tr"/>
    <property type="match status" value="1"/>
</dbReference>
<evidence type="ECO:0000256" key="4">
    <source>
        <dbReference type="ARBA" id="ARBA00022989"/>
    </source>
</evidence>
<dbReference type="InterPro" id="IPR020846">
    <property type="entry name" value="MFS_dom"/>
</dbReference>
<evidence type="ECO:0000256" key="1">
    <source>
        <dbReference type="ARBA" id="ARBA00004141"/>
    </source>
</evidence>
<dbReference type="PANTHER" id="PTHR48022">
    <property type="entry name" value="PLASTIDIC GLUCOSE TRANSPORTER 4"/>
    <property type="match status" value="1"/>
</dbReference>
<dbReference type="AlphaFoldDB" id="A0A9P9J1A0"/>
<feature type="transmembrane region" description="Helical" evidence="7">
    <location>
        <begin position="142"/>
        <end position="161"/>
    </location>
</feature>
<feature type="transmembrane region" description="Helical" evidence="7">
    <location>
        <begin position="330"/>
        <end position="349"/>
    </location>
</feature>
<feature type="transmembrane region" description="Helical" evidence="7">
    <location>
        <begin position="115"/>
        <end position="135"/>
    </location>
</feature>
<dbReference type="FunFam" id="1.20.1250.20:FF:000078">
    <property type="entry name" value="MFS maltose transporter, putative"/>
    <property type="match status" value="1"/>
</dbReference>
<name>A0A9P9J1A0_9HYPO</name>
<feature type="transmembrane region" description="Helical" evidence="7">
    <location>
        <begin position="486"/>
        <end position="504"/>
    </location>
</feature>
<evidence type="ECO:0000313" key="9">
    <source>
        <dbReference type="EMBL" id="KAH7141713.1"/>
    </source>
</evidence>
<dbReference type="InterPro" id="IPR050360">
    <property type="entry name" value="MFS_Sugar_Transporters"/>
</dbReference>
<feature type="transmembrane region" description="Helical" evidence="7">
    <location>
        <begin position="385"/>
        <end position="407"/>
    </location>
</feature>
<evidence type="ECO:0000259" key="8">
    <source>
        <dbReference type="PROSITE" id="PS50850"/>
    </source>
</evidence>